<feature type="transmembrane region" description="Helical" evidence="2">
    <location>
        <begin position="31"/>
        <end position="51"/>
    </location>
</feature>
<name>A0AAF0DU06_9BASI</name>
<sequence>MREDSAERADDAHRAPIEAAAQRLAMEKKHVVALAAITFVGGMAGAMAYTLRRKPPMDAVTPLAQSARAHTDAATHAHALHSTYVPESTPVTRSSGPRVVDMRTQRQAAPAPAPAPTATTAPAADEATAPAPLAEAAKQGPLAIFREMNAAIFSAFRSSPASAPTSAPGGIRALRAARAPTSSSPVTSAHVSSAPHTVGLRTASNNHGIGVLHKTPQSLPPGVAPAAAQAGAQSNGPLLAFGAFSLATAIVGGVSLAVVLAVRQALNISTVEEFADWMHEHMPRLGRGSTLSRYVPAIASGPEPSGWSGPPPDDIPGRMNQTEDPIEWAQLAKLQLDHEHAQHQEERAARRKLRAQRAE</sequence>
<organism evidence="3 4">
    <name type="scientific">Malassezia brasiliensis</name>
    <dbReference type="NCBI Taxonomy" id="1821822"/>
    <lineage>
        <taxon>Eukaryota</taxon>
        <taxon>Fungi</taxon>
        <taxon>Dikarya</taxon>
        <taxon>Basidiomycota</taxon>
        <taxon>Ustilaginomycotina</taxon>
        <taxon>Malasseziomycetes</taxon>
        <taxon>Malasseziales</taxon>
        <taxon>Malasseziaceae</taxon>
        <taxon>Malassezia</taxon>
    </lineage>
</organism>
<feature type="compositionally biased region" description="Low complexity" evidence="1">
    <location>
        <begin position="116"/>
        <end position="129"/>
    </location>
</feature>
<feature type="region of interest" description="Disordered" evidence="1">
    <location>
        <begin position="176"/>
        <end position="228"/>
    </location>
</feature>
<feature type="compositionally biased region" description="Basic residues" evidence="1">
    <location>
        <begin position="349"/>
        <end position="359"/>
    </location>
</feature>
<keyword evidence="2" id="KW-0472">Membrane</keyword>
<evidence type="ECO:0000313" key="3">
    <source>
        <dbReference type="EMBL" id="WFC95438.1"/>
    </source>
</evidence>
<feature type="region of interest" description="Disordered" evidence="1">
    <location>
        <begin position="336"/>
        <end position="359"/>
    </location>
</feature>
<feature type="region of interest" description="Disordered" evidence="1">
    <location>
        <begin position="103"/>
        <end position="129"/>
    </location>
</feature>
<evidence type="ECO:0000313" key="4">
    <source>
        <dbReference type="Proteomes" id="UP001216638"/>
    </source>
</evidence>
<feature type="compositionally biased region" description="Basic and acidic residues" evidence="1">
    <location>
        <begin position="336"/>
        <end position="348"/>
    </location>
</feature>
<dbReference type="Proteomes" id="UP001216638">
    <property type="component" value="Chromosome 2"/>
</dbReference>
<keyword evidence="2" id="KW-0812">Transmembrane</keyword>
<feature type="region of interest" description="Disordered" evidence="1">
    <location>
        <begin position="300"/>
        <end position="321"/>
    </location>
</feature>
<feature type="compositionally biased region" description="Low complexity" evidence="1">
    <location>
        <begin position="176"/>
        <end position="195"/>
    </location>
</feature>
<dbReference type="AlphaFoldDB" id="A0AAF0DU06"/>
<keyword evidence="2" id="KW-1133">Transmembrane helix</keyword>
<accession>A0AAF0DU06</accession>
<feature type="transmembrane region" description="Helical" evidence="2">
    <location>
        <begin position="238"/>
        <end position="262"/>
    </location>
</feature>
<proteinExistence type="predicted"/>
<keyword evidence="4" id="KW-1185">Reference proteome</keyword>
<evidence type="ECO:0000256" key="2">
    <source>
        <dbReference type="SAM" id="Phobius"/>
    </source>
</evidence>
<evidence type="ECO:0000256" key="1">
    <source>
        <dbReference type="SAM" id="MobiDB-lite"/>
    </source>
</evidence>
<reference evidence="3" key="1">
    <citation type="submission" date="2023-03" db="EMBL/GenBank/DDBJ databases">
        <title>Mating type loci evolution in Malassezia.</title>
        <authorList>
            <person name="Coelho M.A."/>
        </authorList>
    </citation>
    <scope>NUCLEOTIDE SEQUENCE</scope>
    <source>
        <strain evidence="3">CBS 14135</strain>
    </source>
</reference>
<dbReference type="EMBL" id="CP119952">
    <property type="protein sequence ID" value="WFC95438.1"/>
    <property type="molecule type" value="Genomic_DNA"/>
</dbReference>
<gene>
    <name evidence="3" type="ORF">MBRA1_002086</name>
</gene>
<protein>
    <submittedName>
        <fullName evidence="3">Uncharacterized protein</fullName>
    </submittedName>
</protein>